<dbReference type="Pfam" id="PF15261">
    <property type="entry name" value="JHY"/>
    <property type="match status" value="1"/>
</dbReference>
<name>A0A7L1T1R3_ARAGA</name>
<sequence>RDSQESDSESLVQERWYQLELQQRIHENEELVGLYSDELENDSLEEDSLEEMSFKEREGAAYDTNRYTNGIRKNDGRKEQSVDKYFSLRYNPNWKNTEEVAEFSEAEKASQNAGGSSVDFSQDSFYLHSKGSPEEKNQQEAKSQDSFSEFGTELLSFHEPSAVVSNDIFRLCIKGKESADGCHFKDSSSTYGSAFPLQIQEDRPQRTKKDFVEKNKRTLGLRSEKINSYLQLHNKKQEVLREQVDPKTVDEEPVQSVLPPQTVKVEPEDKWYLKAQQLKDHQNKSSQRNKIKSNQSLKRRAFPRNVSQQPPGKPAKPKAGHHRHHQISKFQTAPMQAVEQDNNSAEMQKWLHPSPSVCPDTNTAANSDICLNNFPNSRHFAYTSKENKIYQHDGLPHDQQHYDHVTMQLFARENSQAHPNQRNSSSTFNAHFQELVKDQLSLQDCKRHIYVDKSYQNSAVSSLCIFCEQGSFHVQIACGAICYIQRKILIFPPFSFLKPSHSSVHSSPTAPCTTSQFTQRVERHHEEITRLTEAHLADRHVFSLLPPIISQVQSGSEVDPESSEGNQVKISRSNSEGYLMQMEKQKQSKVSKKSHSSKAYINLNVKLGGLGPDYEAIKEKKEKLKQQKEYAKQIQEHNMKSIASVQRSPTKPQVISSVSRQKALEYAKKIPRPKTIMARQSDEEVKEERVLPQTLNGDSLPQIASLETLQNRHEKEKQVVAAFRTLHIL</sequence>
<feature type="compositionally biased region" description="Basic and acidic residues" evidence="1">
    <location>
        <begin position="131"/>
        <end position="143"/>
    </location>
</feature>
<feature type="non-terminal residue" evidence="2">
    <location>
        <position position="729"/>
    </location>
</feature>
<feature type="compositionally biased region" description="Basic residues" evidence="1">
    <location>
        <begin position="315"/>
        <end position="327"/>
    </location>
</feature>
<dbReference type="EMBL" id="VXBL01006169">
    <property type="protein sequence ID" value="NXO55415.1"/>
    <property type="molecule type" value="Genomic_DNA"/>
</dbReference>
<accession>A0A7L1T1R3</accession>
<evidence type="ECO:0000313" key="3">
    <source>
        <dbReference type="Proteomes" id="UP000567570"/>
    </source>
</evidence>
<organism evidence="2 3">
    <name type="scientific">Aramus guarauna</name>
    <name type="common">Limpkin</name>
    <name type="synonym">Scolopax guarauna</name>
    <dbReference type="NCBI Taxonomy" id="54356"/>
    <lineage>
        <taxon>Eukaryota</taxon>
        <taxon>Metazoa</taxon>
        <taxon>Chordata</taxon>
        <taxon>Craniata</taxon>
        <taxon>Vertebrata</taxon>
        <taxon>Euteleostomi</taxon>
        <taxon>Archelosauria</taxon>
        <taxon>Archosauria</taxon>
        <taxon>Dinosauria</taxon>
        <taxon>Saurischia</taxon>
        <taxon>Theropoda</taxon>
        <taxon>Coelurosauria</taxon>
        <taxon>Aves</taxon>
        <taxon>Neognathae</taxon>
        <taxon>Neoaves</taxon>
        <taxon>Gruiformes</taxon>
        <taxon>Aramidae</taxon>
        <taxon>Aramus</taxon>
    </lineage>
</organism>
<feature type="non-terminal residue" evidence="2">
    <location>
        <position position="1"/>
    </location>
</feature>
<protein>
    <submittedName>
        <fullName evidence="2">JHY protein</fullName>
    </submittedName>
</protein>
<dbReference type="Proteomes" id="UP000567570">
    <property type="component" value="Unassembled WGS sequence"/>
</dbReference>
<gene>
    <name evidence="2" type="primary">Jhy</name>
    <name evidence="2" type="ORF">ARAGUA_R02400</name>
</gene>
<comment type="caution">
    <text evidence="2">The sequence shown here is derived from an EMBL/GenBank/DDBJ whole genome shotgun (WGS) entry which is preliminary data.</text>
</comment>
<feature type="region of interest" description="Disordered" evidence="1">
    <location>
        <begin position="243"/>
        <end position="263"/>
    </location>
</feature>
<feature type="region of interest" description="Disordered" evidence="1">
    <location>
        <begin position="278"/>
        <end position="328"/>
    </location>
</feature>
<evidence type="ECO:0000313" key="2">
    <source>
        <dbReference type="EMBL" id="NXO55415.1"/>
    </source>
</evidence>
<dbReference type="PANTHER" id="PTHR14726:SF1">
    <property type="entry name" value="JHY PROTEIN HOMOLOG"/>
    <property type="match status" value="1"/>
</dbReference>
<dbReference type="GO" id="GO:0035082">
    <property type="term" value="P:axoneme assembly"/>
    <property type="evidence" value="ECO:0007669"/>
    <property type="project" value="TreeGrafter"/>
</dbReference>
<feature type="region of interest" description="Disordered" evidence="1">
    <location>
        <begin position="124"/>
        <end position="145"/>
    </location>
</feature>
<dbReference type="PANTHER" id="PTHR14726">
    <property type="entry name" value="JHY PROTEIN HOMOLOG"/>
    <property type="match status" value="1"/>
</dbReference>
<feature type="region of interest" description="Disordered" evidence="1">
    <location>
        <begin position="42"/>
        <end position="75"/>
    </location>
</feature>
<feature type="compositionally biased region" description="Basic residues" evidence="1">
    <location>
        <begin position="287"/>
        <end position="302"/>
    </location>
</feature>
<keyword evidence="3" id="KW-1185">Reference proteome</keyword>
<reference evidence="2 3" key="1">
    <citation type="submission" date="2019-09" db="EMBL/GenBank/DDBJ databases">
        <title>Bird 10,000 Genomes (B10K) Project - Family phase.</title>
        <authorList>
            <person name="Zhang G."/>
        </authorList>
    </citation>
    <scope>NUCLEOTIDE SEQUENCE [LARGE SCALE GENOMIC DNA]</scope>
    <source>
        <strain evidence="2">B10K-DU-002-11</strain>
        <tissue evidence="2">Muscle</tissue>
    </source>
</reference>
<proteinExistence type="predicted"/>
<dbReference type="AlphaFoldDB" id="A0A7L1T1R3"/>
<dbReference type="InterPro" id="IPR027968">
    <property type="entry name" value="JHY"/>
</dbReference>
<evidence type="ECO:0000256" key="1">
    <source>
        <dbReference type="SAM" id="MobiDB-lite"/>
    </source>
</evidence>